<dbReference type="AlphaFoldDB" id="A0A0D8BCZ1"/>
<feature type="region of interest" description="Disordered" evidence="1">
    <location>
        <begin position="43"/>
        <end position="93"/>
    </location>
</feature>
<gene>
    <name evidence="2" type="ORF">FF36_04473</name>
</gene>
<dbReference type="OrthoDB" id="9940718at2"/>
<name>A0A0D8BCZ1_9ACTN</name>
<dbReference type="PATRIC" id="fig|1502723.3.peg.4407"/>
<proteinExistence type="predicted"/>
<reference evidence="3" key="1">
    <citation type="submission" date="2015-02" db="EMBL/GenBank/DDBJ databases">
        <title>Draft Genome of Frankia sp. CpI1-S.</title>
        <authorList>
            <person name="Oshone R.T."/>
            <person name="Ngom M."/>
            <person name="Ghodhbane-Gtari F."/>
            <person name="Gtari M."/>
            <person name="Morris K."/>
            <person name="Thomas K."/>
            <person name="Sen A."/>
            <person name="Tisa L.S."/>
        </authorList>
    </citation>
    <scope>NUCLEOTIDE SEQUENCE [LARGE SCALE GENOMIC DNA]</scope>
    <source>
        <strain evidence="3">CpI1-S</strain>
    </source>
</reference>
<dbReference type="EMBL" id="JYFN01000041">
    <property type="protein sequence ID" value="KJE21242.1"/>
    <property type="molecule type" value="Genomic_DNA"/>
</dbReference>
<reference evidence="2 3" key="2">
    <citation type="journal article" date="2016" name="Genome Announc.">
        <title>Permanent Draft Genome Sequences for Two Variants of Frankia sp. Strain CpI1, the First Frankia Strain Isolated from Root Nodules of Comptonia peregrina.</title>
        <authorList>
            <person name="Oshone R."/>
            <person name="Hurst S.G.IV."/>
            <person name="Abebe-Akele F."/>
            <person name="Simpson S."/>
            <person name="Morris K."/>
            <person name="Thomas W.K."/>
            <person name="Tisa L.S."/>
        </authorList>
    </citation>
    <scope>NUCLEOTIDE SEQUENCE [LARGE SCALE GENOMIC DNA]</scope>
    <source>
        <strain evidence="3">CpI1-S</strain>
    </source>
</reference>
<keyword evidence="3" id="KW-1185">Reference proteome</keyword>
<organism evidence="2 3">
    <name type="scientific">Frankia torreyi</name>
    <dbReference type="NCBI Taxonomy" id="1856"/>
    <lineage>
        <taxon>Bacteria</taxon>
        <taxon>Bacillati</taxon>
        <taxon>Actinomycetota</taxon>
        <taxon>Actinomycetes</taxon>
        <taxon>Frankiales</taxon>
        <taxon>Frankiaceae</taxon>
        <taxon>Frankia</taxon>
    </lineage>
</organism>
<sequence>MPDDRSAAFAAFLHRLAVLVGSLDDDGLQDLISGRRELILGAPTTPVEARTDEASAGPADLAHSGRTAPAASPRQESRPGRPNRLTTGRRSAAPVLAEEAAAVRGTLLTMASRAEAHDHLDRFGTVARLTSLADALRIPHLAKENRERLIRKIIDATLGARLSDRAMQGDSPPLSS</sequence>
<comment type="caution">
    <text evidence="2">The sequence shown here is derived from an EMBL/GenBank/DDBJ whole genome shotgun (WGS) entry which is preliminary data.</text>
</comment>
<accession>A0A0D8BCZ1</accession>
<evidence type="ECO:0000313" key="3">
    <source>
        <dbReference type="Proteomes" id="UP000032545"/>
    </source>
</evidence>
<dbReference type="Proteomes" id="UP000032545">
    <property type="component" value="Unassembled WGS sequence"/>
</dbReference>
<protein>
    <submittedName>
        <fullName evidence="2">Uncharacterized protein</fullName>
    </submittedName>
</protein>
<evidence type="ECO:0000256" key="1">
    <source>
        <dbReference type="SAM" id="MobiDB-lite"/>
    </source>
</evidence>
<evidence type="ECO:0000313" key="2">
    <source>
        <dbReference type="EMBL" id="KJE21242.1"/>
    </source>
</evidence>
<dbReference type="RefSeq" id="WP_044886996.1">
    <property type="nucleotide sequence ID" value="NZ_JYFN01000041.1"/>
</dbReference>